<dbReference type="KEGG" id="mrb:Mrub_1992"/>
<reference evidence="2 4" key="3">
    <citation type="submission" date="2013-04" db="EMBL/GenBank/DDBJ databases">
        <authorList>
            <person name="Chin J."/>
            <person name="Alexander D.H."/>
            <person name="Marks P."/>
            <person name="Korlach J."/>
            <person name="Clum A."/>
            <person name="Copeland A."/>
        </authorList>
    </citation>
    <scope>NUCLEOTIDE SEQUENCE [LARGE SCALE GENOMIC DNA]</scope>
    <source>
        <strain evidence="4">ATCC 35948 / DSM 1279 / VKM B-1258 / 21</strain>
        <strain evidence="2">DSM 1279</strain>
    </source>
</reference>
<name>D3PTG5_MEIRD</name>
<dbReference type="EMBL" id="CP005385">
    <property type="protein sequence ID" value="AGK05804.1"/>
    <property type="molecule type" value="Genomic_DNA"/>
</dbReference>
<evidence type="ECO:0000313" key="4">
    <source>
        <dbReference type="Proteomes" id="UP000013026"/>
    </source>
</evidence>
<dbReference type="EMBL" id="CP001743">
    <property type="protein sequence ID" value="ADD28748.1"/>
    <property type="molecule type" value="Genomic_DNA"/>
</dbReference>
<dbReference type="Proteomes" id="UP000006655">
    <property type="component" value="Chromosome"/>
</dbReference>
<dbReference type="STRING" id="504728.K649_12590"/>
<organism evidence="2 4">
    <name type="scientific">Meiothermus ruber (strain ATCC 35948 / DSM 1279 / VKM B-1258 / 21)</name>
    <name type="common">Thermus ruber</name>
    <dbReference type="NCBI Taxonomy" id="504728"/>
    <lineage>
        <taxon>Bacteria</taxon>
        <taxon>Thermotogati</taxon>
        <taxon>Deinococcota</taxon>
        <taxon>Deinococci</taxon>
        <taxon>Thermales</taxon>
        <taxon>Thermaceae</taxon>
        <taxon>Meiothermus</taxon>
    </lineage>
</organism>
<evidence type="ECO:0000313" key="3">
    <source>
        <dbReference type="Proteomes" id="UP000006655"/>
    </source>
</evidence>
<keyword evidence="3" id="KW-1185">Reference proteome</keyword>
<gene>
    <name evidence="1" type="ordered locus">Mrub_1992</name>
    <name evidence="2" type="ORF">K649_12590</name>
</gene>
<accession>D3PTG5</accession>
<reference evidence="2" key="2">
    <citation type="submission" date="2013-04" db="EMBL/GenBank/DDBJ databases">
        <title>Non-Hybrid, Finished Microbial Genome Assemblies from Long-Read SMRT Sequencing Data.</title>
        <authorList>
            <person name="Klammer A."/>
            <person name="Drake J."/>
            <person name="Heiner C."/>
            <person name="Clum A."/>
            <person name="Copeland A."/>
            <person name="Huddleston J."/>
            <person name="Eichler E."/>
            <person name="Turner S.W."/>
        </authorList>
    </citation>
    <scope>NUCLEOTIDE SEQUENCE</scope>
    <source>
        <strain evidence="2">DSM 1279</strain>
    </source>
</reference>
<evidence type="ECO:0000313" key="2">
    <source>
        <dbReference type="EMBL" id="AGK05804.1"/>
    </source>
</evidence>
<evidence type="ECO:0000313" key="1">
    <source>
        <dbReference type="EMBL" id="ADD28748.1"/>
    </source>
</evidence>
<dbReference type="eggNOG" id="COG2801">
    <property type="taxonomic scope" value="Bacteria"/>
</dbReference>
<dbReference type="AlphaFoldDB" id="D3PTG5"/>
<reference evidence="1 3" key="1">
    <citation type="journal article" date="2010" name="Stand. Genomic Sci.">
        <title>Complete genome sequence of Meiothermus ruber type strain (21).</title>
        <authorList>
            <person name="Tindall B.J."/>
            <person name="Sikorski J."/>
            <person name="Lucas S."/>
            <person name="Goltsman E."/>
            <person name="Copeland A."/>
            <person name="Glavina Del Rio T."/>
            <person name="Nolan M."/>
            <person name="Tice H."/>
            <person name="Cheng J.F."/>
            <person name="Han C."/>
            <person name="Pitluck S."/>
            <person name="Liolios K."/>
            <person name="Ivanova N."/>
            <person name="Mavromatis K."/>
            <person name="Ovchinnikova G."/>
            <person name="Pati A."/>
            <person name="Fahnrich R."/>
            <person name="Goodwin L."/>
            <person name="Chen A."/>
            <person name="Palaniappan K."/>
            <person name="Land M."/>
            <person name="Hauser L."/>
            <person name="Chang Y.J."/>
            <person name="Jeffries C.D."/>
            <person name="Rohde M."/>
            <person name="Goker M."/>
            <person name="Woyke T."/>
            <person name="Bristow J."/>
            <person name="Eisen J.A."/>
            <person name="Markowitz V."/>
            <person name="Hugenholtz P."/>
            <person name="Kyrpides N.C."/>
            <person name="Klenk H.P."/>
            <person name="Lapidus A."/>
        </authorList>
    </citation>
    <scope>NUCLEOTIDE SEQUENCE [LARGE SCALE GENOMIC DNA]</scope>
    <source>
        <strain evidence="3">ATCC 35948 / DSM 1279 / VKM B-1258 / 21</strain>
        <strain evidence="1">DSM 1279</strain>
    </source>
</reference>
<proteinExistence type="predicted"/>
<sequence>MQPEKSRFPLRLYSTSEIAAAWERNERAVRRLQSTPGVYCERVIEKGRPVLLFDPSSIEQIWGPPIHPLPQPDLEPAPEIILPTPTTALQAEPTSDSVIPSALADRPVLPDLRQADPDDLALWERIEQLRRRLAQIPRGERTQTIAAFARAEGVSAKTAYNWLKMSARHFFARRADAGSLHIPTELLEAVISLWLHHPQASAWMIHRWLQVANPDILIYNSSCHLS</sequence>
<dbReference type="KEGG" id="mre:K649_12590"/>
<protein>
    <submittedName>
        <fullName evidence="2">Uncharacterized protein</fullName>
    </submittedName>
</protein>
<dbReference type="Proteomes" id="UP000013026">
    <property type="component" value="Chromosome"/>
</dbReference>
<dbReference type="PATRIC" id="fig|504728.9.peg.2591"/>